<keyword evidence="3" id="KW-1185">Reference proteome</keyword>
<accession>A0A3N1NZD4</accession>
<keyword evidence="1" id="KW-1133">Transmembrane helix</keyword>
<dbReference type="OrthoDB" id="1189385at2"/>
<dbReference type="Proteomes" id="UP000273643">
    <property type="component" value="Unassembled WGS sequence"/>
</dbReference>
<dbReference type="RefSeq" id="WP_123638532.1">
    <property type="nucleotide sequence ID" value="NZ_RJUK01000001.1"/>
</dbReference>
<feature type="transmembrane region" description="Helical" evidence="1">
    <location>
        <begin position="46"/>
        <end position="64"/>
    </location>
</feature>
<comment type="caution">
    <text evidence="2">The sequence shown here is derived from an EMBL/GenBank/DDBJ whole genome shotgun (WGS) entry which is preliminary data.</text>
</comment>
<feature type="transmembrane region" description="Helical" evidence="1">
    <location>
        <begin position="109"/>
        <end position="131"/>
    </location>
</feature>
<feature type="transmembrane region" description="Helical" evidence="1">
    <location>
        <begin position="76"/>
        <end position="97"/>
    </location>
</feature>
<dbReference type="InterPro" id="IPR019587">
    <property type="entry name" value="Polyketide_cyclase/dehydratase"/>
</dbReference>
<evidence type="ECO:0000256" key="1">
    <source>
        <dbReference type="SAM" id="Phobius"/>
    </source>
</evidence>
<dbReference type="SUPFAM" id="SSF55961">
    <property type="entry name" value="Bet v1-like"/>
    <property type="match status" value="1"/>
</dbReference>
<gene>
    <name evidence="2" type="ORF">EDC38_2181</name>
</gene>
<organism evidence="2 3">
    <name type="scientific">Marinimicrobium koreense</name>
    <dbReference type="NCBI Taxonomy" id="306545"/>
    <lineage>
        <taxon>Bacteria</taxon>
        <taxon>Pseudomonadati</taxon>
        <taxon>Pseudomonadota</taxon>
        <taxon>Gammaproteobacteria</taxon>
        <taxon>Cellvibrionales</taxon>
        <taxon>Cellvibrionaceae</taxon>
        <taxon>Marinimicrobium</taxon>
    </lineage>
</organism>
<proteinExistence type="predicted"/>
<sequence length="296" mass="32469">MKASSTARIFLALNATFSLAIGGDLLVASGSVSEMIFSGQHSWLPLALRILGAGLLMFACVLFLMASNRFITKMQVLVITMMDVGWVIASAGLLFMIPEFFTDTGQSLVSVVAAVVAIFAVGQYVGSGRIIPTKSQVSMRSEKGRLIATVRRAVNAPSHRVWEVMTDHPGYADVASNLSKVEVLSGHGVGMERRCYGRAGESWRETCDLYEDGKTYAFNVHTEEKSYPYPISELRGRWSVKEGDAGSEFNIVLVAKPKGNFIKRWLFVLAAKRQFSGVLIDLADAWSSRMEHEAKT</sequence>
<evidence type="ECO:0000313" key="3">
    <source>
        <dbReference type="Proteomes" id="UP000273643"/>
    </source>
</evidence>
<dbReference type="EMBL" id="RJUK01000001">
    <property type="protein sequence ID" value="ROQ21555.1"/>
    <property type="molecule type" value="Genomic_DNA"/>
</dbReference>
<keyword evidence="1" id="KW-0812">Transmembrane</keyword>
<protein>
    <submittedName>
        <fullName evidence="2">Polyketide cyclase/dehydrase/lipid transport protein</fullName>
    </submittedName>
</protein>
<reference evidence="2 3" key="1">
    <citation type="submission" date="2018-11" db="EMBL/GenBank/DDBJ databases">
        <title>Genomic Encyclopedia of Type Strains, Phase IV (KMG-IV): sequencing the most valuable type-strain genomes for metagenomic binning, comparative biology and taxonomic classification.</title>
        <authorList>
            <person name="Goeker M."/>
        </authorList>
    </citation>
    <scope>NUCLEOTIDE SEQUENCE [LARGE SCALE GENOMIC DNA]</scope>
    <source>
        <strain evidence="2 3">DSM 16974</strain>
    </source>
</reference>
<dbReference type="Gene3D" id="3.30.530.20">
    <property type="match status" value="1"/>
</dbReference>
<evidence type="ECO:0000313" key="2">
    <source>
        <dbReference type="EMBL" id="ROQ21555.1"/>
    </source>
</evidence>
<dbReference type="AlphaFoldDB" id="A0A3N1NZD4"/>
<name>A0A3N1NZD4_9GAMM</name>
<dbReference type="InterPro" id="IPR023393">
    <property type="entry name" value="START-like_dom_sf"/>
</dbReference>
<dbReference type="Pfam" id="PF10604">
    <property type="entry name" value="Polyketide_cyc2"/>
    <property type="match status" value="1"/>
</dbReference>
<keyword evidence="1" id="KW-0472">Membrane</keyword>